<reference evidence="2 3" key="1">
    <citation type="journal article" date="2013" name="Antonie Van Leeuwenhoek">
        <title>Dongia rigui sp. nov., isolated from freshwater of a large wetland in Korea.</title>
        <authorList>
            <person name="Baik K.S."/>
            <person name="Hwang Y.M."/>
            <person name="Choi J.S."/>
            <person name="Kwon J."/>
            <person name="Seong C.N."/>
        </authorList>
    </citation>
    <scope>NUCLEOTIDE SEQUENCE [LARGE SCALE GENOMIC DNA]</scope>
    <source>
        <strain evidence="2 3">04SU4-P</strain>
    </source>
</reference>
<feature type="region of interest" description="Disordered" evidence="1">
    <location>
        <begin position="1"/>
        <end position="23"/>
    </location>
</feature>
<comment type="caution">
    <text evidence="2">The sequence shown here is derived from an EMBL/GenBank/DDBJ whole genome shotgun (WGS) entry which is preliminary data.</text>
</comment>
<dbReference type="Pfam" id="PF06089">
    <property type="entry name" value="Asparaginase_II"/>
    <property type="match status" value="1"/>
</dbReference>
<protein>
    <submittedName>
        <fullName evidence="2">Asparaginase</fullName>
    </submittedName>
</protein>
<feature type="compositionally biased region" description="Basic and acidic residues" evidence="1">
    <location>
        <begin position="1"/>
        <end position="12"/>
    </location>
</feature>
<proteinExistence type="predicted"/>
<dbReference type="PANTHER" id="PTHR42110:SF1">
    <property type="entry name" value="L-ASPARAGINASE, PUTATIVE (AFU_ORTHOLOGUE AFUA_3G11890)-RELATED"/>
    <property type="match status" value="1"/>
</dbReference>
<dbReference type="EMBL" id="JAXCLX010000001">
    <property type="protein sequence ID" value="MDY0871923.1"/>
    <property type="molecule type" value="Genomic_DNA"/>
</dbReference>
<gene>
    <name evidence="2" type="ORF">SMD31_08310</name>
</gene>
<dbReference type="InterPro" id="IPR010349">
    <property type="entry name" value="Asparaginase_II"/>
</dbReference>
<organism evidence="2 3">
    <name type="scientific">Dongia rigui</name>
    <dbReference type="NCBI Taxonomy" id="940149"/>
    <lineage>
        <taxon>Bacteria</taxon>
        <taxon>Pseudomonadati</taxon>
        <taxon>Pseudomonadota</taxon>
        <taxon>Alphaproteobacteria</taxon>
        <taxon>Rhodospirillales</taxon>
        <taxon>Dongiaceae</taxon>
        <taxon>Dongia</taxon>
    </lineage>
</organism>
<dbReference type="Proteomes" id="UP001271769">
    <property type="component" value="Unassembled WGS sequence"/>
</dbReference>
<name>A0ABU5DZ54_9PROT</name>
<keyword evidence="3" id="KW-1185">Reference proteome</keyword>
<dbReference type="PANTHER" id="PTHR42110">
    <property type="entry name" value="L-ASPARAGINASE, PUTATIVE (AFU_ORTHOLOGUE AFUA_3G11890)-RELATED"/>
    <property type="match status" value="1"/>
</dbReference>
<evidence type="ECO:0000313" key="2">
    <source>
        <dbReference type="EMBL" id="MDY0871923.1"/>
    </source>
</evidence>
<evidence type="ECO:0000256" key="1">
    <source>
        <dbReference type="SAM" id="MobiDB-lite"/>
    </source>
</evidence>
<sequence>MNDHSHTHDHPHPRAQPHAHADLPQGDSPILVEVWRGNLVESRHRAIAAVVDAHGRVVKSWGDIDRPIYGRSSIKPLLAIPLVESGAADRYSLSEKEIALACASHSGEPGHVEAVNAWLGKIGLTADNLECGAHYPYYEPAMHDMLRGGVTPTRAHNNCSGKHTGFLSTAVHLGEAPKGYIQYEHKVQQRLVGILEQMCGTDLTGVPRGIDGCGIPTIAFPVGHHALGMAQMADPHHLPPARAAACSRILTAMSHEPWYVAGTTRFCTDIMQVTGTKAAIKTGAEGVYMGAFPELGLGFCLKIEDGNGRGAEVVMGQLLRHFDIIDADQAEQLKQSLNPTLKNWAGTAVGKITPAPLLHETAPF</sequence>
<evidence type="ECO:0000313" key="3">
    <source>
        <dbReference type="Proteomes" id="UP001271769"/>
    </source>
</evidence>
<accession>A0ABU5DZ54</accession>
<dbReference type="RefSeq" id="WP_320500346.1">
    <property type="nucleotide sequence ID" value="NZ_JAXCLX010000001.1"/>
</dbReference>